<dbReference type="Pfam" id="PF00561">
    <property type="entry name" value="Abhydrolase_1"/>
    <property type="match status" value="1"/>
</dbReference>
<evidence type="ECO:0000313" key="3">
    <source>
        <dbReference type="Proteomes" id="UP000199268"/>
    </source>
</evidence>
<dbReference type="RefSeq" id="WP_092462391.1">
    <property type="nucleotide sequence ID" value="NZ_BJEE01000005.1"/>
</dbReference>
<reference evidence="3" key="1">
    <citation type="submission" date="2016-08" db="EMBL/GenBank/DDBJ databases">
        <authorList>
            <person name="Varghese N."/>
            <person name="Submissions Spin"/>
        </authorList>
    </citation>
    <scope>NUCLEOTIDE SEQUENCE [LARGE SCALE GENOMIC DNA]</scope>
    <source>
        <strain evidence="3">R-53094</strain>
    </source>
</reference>
<dbReference type="PRINTS" id="PR00412">
    <property type="entry name" value="EPOXHYDRLASE"/>
</dbReference>
<dbReference type="SUPFAM" id="SSF53474">
    <property type="entry name" value="alpha/beta-Hydrolases"/>
    <property type="match status" value="1"/>
</dbReference>
<dbReference type="InterPro" id="IPR029058">
    <property type="entry name" value="AB_hydrolase_fold"/>
</dbReference>
<accession>A0A1C4AGW8</accession>
<dbReference type="InterPro" id="IPR050228">
    <property type="entry name" value="Carboxylesterase_BioH"/>
</dbReference>
<sequence length="262" mass="29650">MKFKTSDGVFLSYTDSMNEGQPIIFLAGYSGVKEEWCVQKEYFVAAGYRVITLDHRNHGESAQTMKGLRIARLGQDLANLINFLQLQNVILVGHSMGASVIWAYLSLWGSQLVSHIITVDQSPKALNTDYWPFGALDLDWQNLSLKAQAVTEIQMTKKQVATTTRKQIALAHQAHTFNYERNLKLLINHLSQDWCDVLMNINKPQLFLTGGASPMWSSEHGKRCVALTNNNYGKTYEFKGVGHMPHIESPNEFNQILLDFIK</sequence>
<dbReference type="PANTHER" id="PTHR43194:SF2">
    <property type="entry name" value="PEROXISOMAL MEMBRANE PROTEIN LPX1"/>
    <property type="match status" value="1"/>
</dbReference>
<dbReference type="Gene3D" id="3.40.50.1820">
    <property type="entry name" value="alpha/beta hydrolase"/>
    <property type="match status" value="1"/>
</dbReference>
<proteinExistence type="predicted"/>
<name>A0A1C4AGW8_9LACO</name>
<dbReference type="EMBL" id="FMAO01000005">
    <property type="protein sequence ID" value="SCB93741.1"/>
    <property type="molecule type" value="Genomic_DNA"/>
</dbReference>
<evidence type="ECO:0000259" key="1">
    <source>
        <dbReference type="Pfam" id="PF00561"/>
    </source>
</evidence>
<dbReference type="Proteomes" id="UP000199268">
    <property type="component" value="Unassembled WGS sequence"/>
</dbReference>
<dbReference type="OrthoDB" id="9805423at2"/>
<dbReference type="PANTHER" id="PTHR43194">
    <property type="entry name" value="HYDROLASE ALPHA/BETA FOLD FAMILY"/>
    <property type="match status" value="1"/>
</dbReference>
<organism evidence="2 3">
    <name type="scientific">Weissella bombi</name>
    <dbReference type="NCBI Taxonomy" id="1505725"/>
    <lineage>
        <taxon>Bacteria</taxon>
        <taxon>Bacillati</taxon>
        <taxon>Bacillota</taxon>
        <taxon>Bacilli</taxon>
        <taxon>Lactobacillales</taxon>
        <taxon>Lactobacillaceae</taxon>
        <taxon>Weissella</taxon>
    </lineage>
</organism>
<dbReference type="InterPro" id="IPR000073">
    <property type="entry name" value="AB_hydrolase_1"/>
</dbReference>
<evidence type="ECO:0000313" key="2">
    <source>
        <dbReference type="EMBL" id="SCB93741.1"/>
    </source>
</evidence>
<gene>
    <name evidence="2" type="ORF">GA0061074_10575</name>
</gene>
<dbReference type="AlphaFoldDB" id="A0A1C4AGW8"/>
<feature type="domain" description="AB hydrolase-1" evidence="1">
    <location>
        <begin position="22"/>
        <end position="250"/>
    </location>
</feature>
<keyword evidence="3" id="KW-1185">Reference proteome</keyword>
<dbReference type="STRING" id="1505725.GA0061074_10575"/>
<dbReference type="InterPro" id="IPR000639">
    <property type="entry name" value="Epox_hydrolase-like"/>
</dbReference>
<dbReference type="GO" id="GO:0003824">
    <property type="term" value="F:catalytic activity"/>
    <property type="evidence" value="ECO:0007669"/>
    <property type="project" value="InterPro"/>
</dbReference>
<protein>
    <submittedName>
        <fullName evidence="2">Pimeloyl-ACP methyl ester carboxylesterase</fullName>
    </submittedName>
</protein>